<comment type="similarity">
    <text evidence="5">Belongs to the class-II pyridoxal-phosphate-dependent aminotransferase family. MalY/PatB cystathionine beta-lyase subfamily.</text>
</comment>
<dbReference type="Pfam" id="PF00155">
    <property type="entry name" value="Aminotran_1_2"/>
    <property type="match status" value="1"/>
</dbReference>
<evidence type="ECO:0000256" key="2">
    <source>
        <dbReference type="ARBA" id="ARBA00012224"/>
    </source>
</evidence>
<evidence type="ECO:0000313" key="7">
    <source>
        <dbReference type="EMBL" id="OAT77526.1"/>
    </source>
</evidence>
<dbReference type="Gene3D" id="3.90.1150.10">
    <property type="entry name" value="Aspartate Aminotransferase, domain 1"/>
    <property type="match status" value="1"/>
</dbReference>
<dbReference type="SUPFAM" id="SSF53383">
    <property type="entry name" value="PLP-dependent transferases"/>
    <property type="match status" value="1"/>
</dbReference>
<protein>
    <recommendedName>
        <fullName evidence="2">cysteine-S-conjugate beta-lyase</fullName>
        <ecNumber evidence="2">4.4.1.13</ecNumber>
    </recommendedName>
</protein>
<dbReference type="InterPro" id="IPR004839">
    <property type="entry name" value="Aminotransferase_I/II_large"/>
</dbReference>
<dbReference type="EMBL" id="LYRP01000007">
    <property type="protein sequence ID" value="OAT77526.1"/>
    <property type="molecule type" value="Genomic_DNA"/>
</dbReference>
<dbReference type="GO" id="GO:0047804">
    <property type="term" value="F:cysteine-S-conjugate beta-lyase activity"/>
    <property type="evidence" value="ECO:0007669"/>
    <property type="project" value="UniProtKB-EC"/>
</dbReference>
<dbReference type="PANTHER" id="PTHR43525">
    <property type="entry name" value="PROTEIN MALY"/>
    <property type="match status" value="1"/>
</dbReference>
<dbReference type="Gene3D" id="3.40.640.10">
    <property type="entry name" value="Type I PLP-dependent aspartate aminotransferase-like (Major domain)"/>
    <property type="match status" value="1"/>
</dbReference>
<dbReference type="InterPro" id="IPR015421">
    <property type="entry name" value="PyrdxlP-dep_Trfase_major"/>
</dbReference>
<keyword evidence="3" id="KW-0663">Pyridoxal phosphate</keyword>
<evidence type="ECO:0000313" key="8">
    <source>
        <dbReference type="Proteomes" id="UP000078225"/>
    </source>
</evidence>
<dbReference type="InterPro" id="IPR015422">
    <property type="entry name" value="PyrdxlP-dep_Trfase_small"/>
</dbReference>
<gene>
    <name evidence="7" type="ORF">A9B99_20985</name>
</gene>
<accession>A0A1B7L5G7</accession>
<feature type="domain" description="Aminotransferase class I/classII large" evidence="6">
    <location>
        <begin position="34"/>
        <end position="384"/>
    </location>
</feature>
<dbReference type="Proteomes" id="UP000078225">
    <property type="component" value="Unassembled WGS sequence"/>
</dbReference>
<organism evidence="7 8">
    <name type="scientific">Mangrovibacter phragmitis</name>
    <dbReference type="NCBI Taxonomy" id="1691903"/>
    <lineage>
        <taxon>Bacteria</taxon>
        <taxon>Pseudomonadati</taxon>
        <taxon>Pseudomonadota</taxon>
        <taxon>Gammaproteobacteria</taxon>
        <taxon>Enterobacterales</taxon>
        <taxon>Enterobacteriaceae</taxon>
        <taxon>Mangrovibacter</taxon>
    </lineage>
</organism>
<sequence>MTQNTDFDTPIDRTGTYCTQWDYVQDRFGLPGLLPFTISDMDFAVPEPVLAALKQRLAHPVFGYSRWNHDDFKSAISHWCQSRFGCAIDKQHVVYGPSVIYMVSKLIEQWTEPGQGVIFHTPAYDAFDKMITGQGRACIHSPLVNRQGRFEIDWGDLERKLADARNTLFLLCSPHNPTGRVWSRDELQTLADLCERHHVRVISDEIHMDLCFKPHTPYVGFGPSNHWALVTSASKSFNIPALNGAWALIPCPQAREQYLHKLKDVDGLSSPAILAVLATMAAYHEGAAWLDALNSYVRANHVYLQETLHKAFPEISYQLPDATYLAWLNLRPLKLNMAELNQALIEQFHVAIMSGEVYGEAGRGYLRLNLGCPRAKVEQGVAALIQAIKLQR</sequence>
<dbReference type="InterPro" id="IPR051798">
    <property type="entry name" value="Class-II_PLP-Dep_Aminotrans"/>
</dbReference>
<evidence type="ECO:0000256" key="3">
    <source>
        <dbReference type="ARBA" id="ARBA00022898"/>
    </source>
</evidence>
<keyword evidence="4" id="KW-0456">Lyase</keyword>
<dbReference type="GO" id="GO:0030170">
    <property type="term" value="F:pyridoxal phosphate binding"/>
    <property type="evidence" value="ECO:0007669"/>
    <property type="project" value="InterPro"/>
</dbReference>
<dbReference type="InterPro" id="IPR027619">
    <property type="entry name" value="C-S_lyase_PatB-like"/>
</dbReference>
<dbReference type="EC" id="4.4.1.13" evidence="2"/>
<dbReference type="AlphaFoldDB" id="A0A1B7L5G7"/>
<reference evidence="8" key="1">
    <citation type="submission" date="2016-05" db="EMBL/GenBank/DDBJ databases">
        <authorList>
            <person name="Behera P."/>
            <person name="Vaishampayan P."/>
            <person name="Singh N."/>
            <person name="Raina V."/>
            <person name="Suar M."/>
            <person name="Pattnaik A."/>
            <person name="Rastogi G."/>
        </authorList>
    </citation>
    <scope>NUCLEOTIDE SEQUENCE [LARGE SCALE GENOMIC DNA]</scope>
    <source>
        <strain evidence="8">MP23</strain>
    </source>
</reference>
<dbReference type="CDD" id="cd00609">
    <property type="entry name" value="AAT_like"/>
    <property type="match status" value="1"/>
</dbReference>
<dbReference type="STRING" id="1691903.A9B99_20985"/>
<dbReference type="PANTHER" id="PTHR43525:SF1">
    <property type="entry name" value="PROTEIN MALY"/>
    <property type="match status" value="1"/>
</dbReference>
<proteinExistence type="inferred from homology"/>
<keyword evidence="8" id="KW-1185">Reference proteome</keyword>
<comment type="caution">
    <text evidence="7">The sequence shown here is derived from an EMBL/GenBank/DDBJ whole genome shotgun (WGS) entry which is preliminary data.</text>
</comment>
<comment type="cofactor">
    <cofactor evidence="1">
        <name>pyridoxal 5'-phosphate</name>
        <dbReference type="ChEBI" id="CHEBI:597326"/>
    </cofactor>
</comment>
<dbReference type="OrthoDB" id="3224382at2"/>
<evidence type="ECO:0000256" key="1">
    <source>
        <dbReference type="ARBA" id="ARBA00001933"/>
    </source>
</evidence>
<evidence type="ECO:0000259" key="6">
    <source>
        <dbReference type="Pfam" id="PF00155"/>
    </source>
</evidence>
<dbReference type="InterPro" id="IPR015424">
    <property type="entry name" value="PyrdxlP-dep_Trfase"/>
</dbReference>
<evidence type="ECO:0000256" key="5">
    <source>
        <dbReference type="ARBA" id="ARBA00037974"/>
    </source>
</evidence>
<name>A0A1B7L5G7_9ENTR</name>
<dbReference type="NCBIfam" id="TIGR04350">
    <property type="entry name" value="C_S_lyase_PatB"/>
    <property type="match status" value="1"/>
</dbReference>
<dbReference type="RefSeq" id="WP_064596722.1">
    <property type="nucleotide sequence ID" value="NZ_LYRP01000007.1"/>
</dbReference>
<evidence type="ECO:0000256" key="4">
    <source>
        <dbReference type="ARBA" id="ARBA00023239"/>
    </source>
</evidence>